<dbReference type="InterPro" id="IPR017734">
    <property type="entry name" value="T6SS_SciN"/>
</dbReference>
<dbReference type="Proteomes" id="UP000031535">
    <property type="component" value="Unassembled WGS sequence"/>
</dbReference>
<dbReference type="PANTHER" id="PTHR37625">
    <property type="entry name" value="OUTER MEMBRANE LIPOPROTEIN-RELATED"/>
    <property type="match status" value="1"/>
</dbReference>
<organism evidence="2 3">
    <name type="scientific">Pseudomonas batumici</name>
    <dbReference type="NCBI Taxonomy" id="226910"/>
    <lineage>
        <taxon>Bacteria</taxon>
        <taxon>Pseudomonadati</taxon>
        <taxon>Pseudomonadota</taxon>
        <taxon>Gammaproteobacteria</taxon>
        <taxon>Pseudomonadales</taxon>
        <taxon>Pseudomonadaceae</taxon>
        <taxon>Pseudomonas</taxon>
    </lineage>
</organism>
<evidence type="ECO:0000256" key="1">
    <source>
        <dbReference type="SAM" id="SignalP"/>
    </source>
</evidence>
<sequence>MFEARSLLLCTSIWLLSGCSALSPFSSVTKLDLQLTASEQLNHDLNGRPSPIVLRLFELRHPVAFENADFFSLYDRARESLPQDLIATQELELRPGEDLALKLRVAPGSRYVGLLAAYRDLPHTRWRHVLTLLAAQRSEGRLVLDHTGIHQASGLPEGTEQRP</sequence>
<dbReference type="PROSITE" id="PS51257">
    <property type="entry name" value="PROKAR_LIPOPROTEIN"/>
    <property type="match status" value="1"/>
</dbReference>
<reference evidence="2 3" key="1">
    <citation type="submission" date="2015-01" db="EMBL/GenBank/DDBJ databases">
        <title>Complete genome of Pseudomonas batumici UCM B-321 producer of the batumin antibiotic with strong antistaphilococcal and potential anticancer activity.</title>
        <authorList>
            <person name="Klochko V.V."/>
            <person name="Zelena L.B."/>
            <person name="Elena K.A."/>
            <person name="Reva O.N."/>
        </authorList>
    </citation>
    <scope>NUCLEOTIDE SEQUENCE [LARGE SCALE GENOMIC DNA]</scope>
    <source>
        <strain evidence="2 3">UCM B-321</strain>
    </source>
</reference>
<protein>
    <submittedName>
        <fullName evidence="2">Type VI secretion lipoprotein/VasD</fullName>
    </submittedName>
</protein>
<comment type="caution">
    <text evidence="2">The sequence shown here is derived from an EMBL/GenBank/DDBJ whole genome shotgun (WGS) entry which is preliminary data.</text>
</comment>
<feature type="signal peptide" evidence="1">
    <location>
        <begin position="1"/>
        <end position="21"/>
    </location>
</feature>
<proteinExistence type="predicted"/>
<keyword evidence="3" id="KW-1185">Reference proteome</keyword>
<keyword evidence="2" id="KW-0449">Lipoprotein</keyword>
<dbReference type="STRING" id="226910.UCMB321_3314"/>
<dbReference type="NCBIfam" id="TIGR03352">
    <property type="entry name" value="VI_chp_3"/>
    <property type="match status" value="1"/>
</dbReference>
<dbReference type="OrthoDB" id="5471061at2"/>
<dbReference type="Pfam" id="PF12790">
    <property type="entry name" value="T6SS-SciN"/>
    <property type="match status" value="1"/>
</dbReference>
<evidence type="ECO:0000313" key="3">
    <source>
        <dbReference type="Proteomes" id="UP000031535"/>
    </source>
</evidence>
<dbReference type="PATRIC" id="fig|226910.6.peg.3303"/>
<dbReference type="RefSeq" id="WP_084615076.1">
    <property type="nucleotide sequence ID" value="NZ_JXDG01000042.1"/>
</dbReference>
<keyword evidence="1" id="KW-0732">Signal</keyword>
<dbReference type="InterPro" id="IPR038706">
    <property type="entry name" value="Type_VI_SciN-like_sf"/>
</dbReference>
<gene>
    <name evidence="2" type="ORF">UCMB321_3314</name>
</gene>
<dbReference type="Gene3D" id="2.60.40.4150">
    <property type="entry name" value="Type VI secretion system, lipoprotein SciN"/>
    <property type="match status" value="1"/>
</dbReference>
<dbReference type="PANTHER" id="PTHR37625:SF4">
    <property type="entry name" value="OUTER MEMBRANE LIPOPROTEIN"/>
    <property type="match status" value="1"/>
</dbReference>
<dbReference type="EMBL" id="JXDG01000042">
    <property type="protein sequence ID" value="KIH82859.1"/>
    <property type="molecule type" value="Genomic_DNA"/>
</dbReference>
<evidence type="ECO:0000313" key="2">
    <source>
        <dbReference type="EMBL" id="KIH82859.1"/>
    </source>
</evidence>
<feature type="chain" id="PRO_5002160002" evidence="1">
    <location>
        <begin position="22"/>
        <end position="163"/>
    </location>
</feature>
<dbReference type="AlphaFoldDB" id="A0A0C2EAF5"/>
<accession>A0A0C2EAF5</accession>
<name>A0A0C2EAF5_9PSED</name>